<dbReference type="EMBL" id="UYRU01043750">
    <property type="protein sequence ID" value="VDK83665.1"/>
    <property type="molecule type" value="Genomic_DNA"/>
</dbReference>
<reference evidence="1 2" key="1">
    <citation type="submission" date="2018-11" db="EMBL/GenBank/DDBJ databases">
        <authorList>
            <consortium name="Pathogen Informatics"/>
        </authorList>
    </citation>
    <scope>NUCLEOTIDE SEQUENCE [LARGE SCALE GENOMIC DNA]</scope>
</reference>
<evidence type="ECO:0000313" key="2">
    <source>
        <dbReference type="Proteomes" id="UP000281553"/>
    </source>
</evidence>
<proteinExistence type="predicted"/>
<sequence>MSWSQGCSTFCDILVLMRSQEASESLEEEEEEELRYFLVDLGLSNATKWHSLSFLAQVGSDGLGSRFGSGAGLGCGSGSGSGVKQARELTRSRELEEEENDKDLDDLRLAVFDFLDTGDLRLCNGDTDGATGVEIEVVLLKLRRLLALGDREAAVREAAVREARGVGLRAVCSFA</sequence>
<dbReference type="AlphaFoldDB" id="A0A3P6TRB4"/>
<protein>
    <submittedName>
        <fullName evidence="1">Uncharacterized protein</fullName>
    </submittedName>
</protein>
<name>A0A3P6TRB4_DIBLA</name>
<keyword evidence="2" id="KW-1185">Reference proteome</keyword>
<organism evidence="1 2">
    <name type="scientific">Dibothriocephalus latus</name>
    <name type="common">Fish tapeworm</name>
    <name type="synonym">Diphyllobothrium latum</name>
    <dbReference type="NCBI Taxonomy" id="60516"/>
    <lineage>
        <taxon>Eukaryota</taxon>
        <taxon>Metazoa</taxon>
        <taxon>Spiralia</taxon>
        <taxon>Lophotrochozoa</taxon>
        <taxon>Platyhelminthes</taxon>
        <taxon>Cestoda</taxon>
        <taxon>Eucestoda</taxon>
        <taxon>Diphyllobothriidea</taxon>
        <taxon>Diphyllobothriidae</taxon>
        <taxon>Dibothriocephalus</taxon>
    </lineage>
</organism>
<evidence type="ECO:0000313" key="1">
    <source>
        <dbReference type="EMBL" id="VDK83665.1"/>
    </source>
</evidence>
<dbReference type="Proteomes" id="UP000281553">
    <property type="component" value="Unassembled WGS sequence"/>
</dbReference>
<gene>
    <name evidence="1" type="ORF">DILT_LOCUS3492</name>
</gene>
<accession>A0A3P6TRB4</accession>